<dbReference type="SUPFAM" id="SSF56672">
    <property type="entry name" value="DNA/RNA polymerases"/>
    <property type="match status" value="1"/>
</dbReference>
<dbReference type="SUPFAM" id="SSF54160">
    <property type="entry name" value="Chromo domain-like"/>
    <property type="match status" value="1"/>
</dbReference>
<feature type="compositionally biased region" description="Low complexity" evidence="19">
    <location>
        <begin position="990"/>
        <end position="1011"/>
    </location>
</feature>
<keyword evidence="10" id="KW-0460">Magnesium</keyword>
<dbReference type="GO" id="GO:0015074">
    <property type="term" value="P:DNA integration"/>
    <property type="evidence" value="ECO:0007669"/>
    <property type="project" value="UniProtKB-KW"/>
</dbReference>
<feature type="compositionally biased region" description="Basic and acidic residues" evidence="19">
    <location>
        <begin position="1107"/>
        <end position="1117"/>
    </location>
</feature>
<dbReference type="InterPro" id="IPR000953">
    <property type="entry name" value="Chromo/chromo_shadow_dom"/>
</dbReference>
<keyword evidence="9" id="KW-0378">Hydrolase</keyword>
<keyword evidence="4" id="KW-0548">Nucleotidyltransferase</keyword>
<evidence type="ECO:0000256" key="16">
    <source>
        <dbReference type="ARBA" id="ARBA00023172"/>
    </source>
</evidence>
<keyword evidence="6" id="KW-0479">Metal-binding</keyword>
<dbReference type="InterPro" id="IPR036397">
    <property type="entry name" value="RNaseH_sf"/>
</dbReference>
<dbReference type="AlphaFoldDB" id="A0A8H7II16"/>
<feature type="coiled-coil region" evidence="18">
    <location>
        <begin position="1165"/>
        <end position="1199"/>
    </location>
</feature>
<comment type="caution">
    <text evidence="22">The sequence shown here is derived from an EMBL/GenBank/DDBJ whole genome shotgun (WGS) entry which is preliminary data.</text>
</comment>
<keyword evidence="2" id="KW-0645">Protease</keyword>
<feature type="region of interest" description="Disordered" evidence="19">
    <location>
        <begin position="987"/>
        <end position="1049"/>
    </location>
</feature>
<keyword evidence="7" id="KW-0064">Aspartyl protease</keyword>
<keyword evidence="11" id="KW-0694">RNA-binding</keyword>
<evidence type="ECO:0000256" key="9">
    <source>
        <dbReference type="ARBA" id="ARBA00022801"/>
    </source>
</evidence>
<dbReference type="GO" id="GO:0003677">
    <property type="term" value="F:DNA binding"/>
    <property type="evidence" value="ECO:0007669"/>
    <property type="project" value="UniProtKB-KW"/>
</dbReference>
<keyword evidence="5" id="KW-0540">Nuclease</keyword>
<dbReference type="Proteomes" id="UP000614334">
    <property type="component" value="Unassembled WGS sequence"/>
</dbReference>
<dbReference type="GO" id="GO:0006338">
    <property type="term" value="P:chromatin remodeling"/>
    <property type="evidence" value="ECO:0007669"/>
    <property type="project" value="UniProtKB-ARBA"/>
</dbReference>
<dbReference type="GO" id="GO:0046872">
    <property type="term" value="F:metal ion binding"/>
    <property type="evidence" value="ECO:0007669"/>
    <property type="project" value="UniProtKB-KW"/>
</dbReference>
<evidence type="ECO:0000259" key="20">
    <source>
        <dbReference type="PROSITE" id="PS50013"/>
    </source>
</evidence>
<evidence type="ECO:0000256" key="2">
    <source>
        <dbReference type="ARBA" id="ARBA00022670"/>
    </source>
</evidence>
<comment type="subcellular location">
    <subcellularLocation>
        <location evidence="1">Nucleus</location>
    </subcellularLocation>
</comment>
<organism evidence="22 23">
    <name type="scientific">Rhizoctonia solani</name>
    <dbReference type="NCBI Taxonomy" id="456999"/>
    <lineage>
        <taxon>Eukaryota</taxon>
        <taxon>Fungi</taxon>
        <taxon>Dikarya</taxon>
        <taxon>Basidiomycota</taxon>
        <taxon>Agaricomycotina</taxon>
        <taxon>Agaricomycetes</taxon>
        <taxon>Cantharellales</taxon>
        <taxon>Ceratobasidiaceae</taxon>
        <taxon>Rhizoctonia</taxon>
    </lineage>
</organism>
<dbReference type="EMBL" id="JACYCF010000004">
    <property type="protein sequence ID" value="KAF8757852.1"/>
    <property type="molecule type" value="Genomic_DNA"/>
</dbReference>
<protein>
    <submittedName>
        <fullName evidence="22">Uncharacterized protein</fullName>
    </submittedName>
</protein>
<dbReference type="Gene3D" id="3.30.70.270">
    <property type="match status" value="1"/>
</dbReference>
<evidence type="ECO:0000313" key="23">
    <source>
        <dbReference type="Proteomes" id="UP000614334"/>
    </source>
</evidence>
<keyword evidence="13" id="KW-0695">RNA-directed DNA polymerase</keyword>
<evidence type="ECO:0000256" key="19">
    <source>
        <dbReference type="SAM" id="MobiDB-lite"/>
    </source>
</evidence>
<dbReference type="GO" id="GO:0006508">
    <property type="term" value="P:proteolysis"/>
    <property type="evidence" value="ECO:0007669"/>
    <property type="project" value="UniProtKB-KW"/>
</dbReference>
<dbReference type="InterPro" id="IPR012337">
    <property type="entry name" value="RNaseH-like_sf"/>
</dbReference>
<evidence type="ECO:0000259" key="21">
    <source>
        <dbReference type="PROSITE" id="PS50994"/>
    </source>
</evidence>
<dbReference type="InterPro" id="IPR056924">
    <property type="entry name" value="SH3_Tf2-1"/>
</dbReference>
<keyword evidence="14" id="KW-0239">DNA-directed DNA polymerase</keyword>
<dbReference type="InterPro" id="IPR043128">
    <property type="entry name" value="Rev_trsase/Diguanyl_cyclase"/>
</dbReference>
<dbReference type="InterPro" id="IPR041588">
    <property type="entry name" value="Integrase_H2C2"/>
</dbReference>
<dbReference type="GO" id="GO:0006310">
    <property type="term" value="P:DNA recombination"/>
    <property type="evidence" value="ECO:0007669"/>
    <property type="project" value="UniProtKB-KW"/>
</dbReference>
<dbReference type="PROSITE" id="PS50013">
    <property type="entry name" value="CHROMO_2"/>
    <property type="match status" value="1"/>
</dbReference>
<gene>
    <name evidence="22" type="ORF">RHS01_03392</name>
</gene>
<dbReference type="Pfam" id="PF17917">
    <property type="entry name" value="RT_RNaseH"/>
    <property type="match status" value="1"/>
</dbReference>
<dbReference type="Gene3D" id="3.30.420.10">
    <property type="entry name" value="Ribonuclease H-like superfamily/Ribonuclease H"/>
    <property type="match status" value="1"/>
</dbReference>
<keyword evidence="3" id="KW-0808">Transferase</keyword>
<dbReference type="InterPro" id="IPR043502">
    <property type="entry name" value="DNA/RNA_pol_sf"/>
</dbReference>
<name>A0A8H7II16_9AGAM</name>
<evidence type="ECO:0000256" key="11">
    <source>
        <dbReference type="ARBA" id="ARBA00022884"/>
    </source>
</evidence>
<dbReference type="SUPFAM" id="SSF53098">
    <property type="entry name" value="Ribonuclease H-like"/>
    <property type="match status" value="1"/>
</dbReference>
<evidence type="ECO:0000256" key="14">
    <source>
        <dbReference type="ARBA" id="ARBA00022932"/>
    </source>
</evidence>
<keyword evidence="15" id="KW-0238">DNA-binding</keyword>
<evidence type="ECO:0000256" key="8">
    <source>
        <dbReference type="ARBA" id="ARBA00022759"/>
    </source>
</evidence>
<dbReference type="InterPro" id="IPR041373">
    <property type="entry name" value="RT_RNaseH"/>
</dbReference>
<dbReference type="Pfam" id="PF00078">
    <property type="entry name" value="RVT_1"/>
    <property type="match status" value="1"/>
</dbReference>
<accession>A0A8H7II16</accession>
<evidence type="ECO:0000256" key="5">
    <source>
        <dbReference type="ARBA" id="ARBA00022722"/>
    </source>
</evidence>
<keyword evidence="17" id="KW-0539">Nucleus</keyword>
<dbReference type="InterPro" id="IPR000477">
    <property type="entry name" value="RT_dom"/>
</dbReference>
<dbReference type="InterPro" id="IPR016197">
    <property type="entry name" value="Chromo-like_dom_sf"/>
</dbReference>
<keyword evidence="12" id="KW-0229">DNA integration</keyword>
<dbReference type="PROSITE" id="PS50994">
    <property type="entry name" value="INTEGRASE"/>
    <property type="match status" value="1"/>
</dbReference>
<dbReference type="Pfam" id="PF24626">
    <property type="entry name" value="SH3_Tf2-1"/>
    <property type="match status" value="1"/>
</dbReference>
<dbReference type="InterPro" id="IPR050951">
    <property type="entry name" value="Retrovirus_Pol_polyprotein"/>
</dbReference>
<dbReference type="InterPro" id="IPR023780">
    <property type="entry name" value="Chromo_domain"/>
</dbReference>
<dbReference type="SMART" id="SM00298">
    <property type="entry name" value="CHROMO"/>
    <property type="match status" value="1"/>
</dbReference>
<keyword evidence="16" id="KW-0233">DNA recombination</keyword>
<dbReference type="InterPro" id="IPR023779">
    <property type="entry name" value="Chromodomain_CS"/>
</dbReference>
<evidence type="ECO:0000256" key="4">
    <source>
        <dbReference type="ARBA" id="ARBA00022695"/>
    </source>
</evidence>
<evidence type="ECO:0000256" key="12">
    <source>
        <dbReference type="ARBA" id="ARBA00022908"/>
    </source>
</evidence>
<evidence type="ECO:0000256" key="1">
    <source>
        <dbReference type="ARBA" id="ARBA00004123"/>
    </source>
</evidence>
<dbReference type="GO" id="GO:0004519">
    <property type="term" value="F:endonuclease activity"/>
    <property type="evidence" value="ECO:0007669"/>
    <property type="project" value="UniProtKB-KW"/>
</dbReference>
<evidence type="ECO:0000313" key="22">
    <source>
        <dbReference type="EMBL" id="KAF8757852.1"/>
    </source>
</evidence>
<evidence type="ECO:0000256" key="15">
    <source>
        <dbReference type="ARBA" id="ARBA00023125"/>
    </source>
</evidence>
<dbReference type="Pfam" id="PF17921">
    <property type="entry name" value="Integrase_H2C2"/>
    <property type="match status" value="1"/>
</dbReference>
<dbReference type="GO" id="GO:0003723">
    <property type="term" value="F:RNA binding"/>
    <property type="evidence" value="ECO:0007669"/>
    <property type="project" value="UniProtKB-KW"/>
</dbReference>
<dbReference type="GO" id="GO:0004190">
    <property type="term" value="F:aspartic-type endopeptidase activity"/>
    <property type="evidence" value="ECO:0007669"/>
    <property type="project" value="UniProtKB-KW"/>
</dbReference>
<evidence type="ECO:0000256" key="17">
    <source>
        <dbReference type="ARBA" id="ARBA00023242"/>
    </source>
</evidence>
<proteinExistence type="predicted"/>
<dbReference type="Gene3D" id="1.10.340.70">
    <property type="match status" value="1"/>
</dbReference>
<evidence type="ECO:0000256" key="6">
    <source>
        <dbReference type="ARBA" id="ARBA00022723"/>
    </source>
</evidence>
<evidence type="ECO:0000256" key="13">
    <source>
        <dbReference type="ARBA" id="ARBA00022918"/>
    </source>
</evidence>
<feature type="region of interest" description="Disordered" evidence="19">
    <location>
        <begin position="1070"/>
        <end position="1118"/>
    </location>
</feature>
<sequence>MTDAKSTTLKDWLRDELKAGKIRPSKSSISSPVMFVPKKDGSRRLVVDYCCLNNRTKKNVYPLPRPDNLMASSAAPGSSPSWTYVGYGLYESLVMTFGLTNAPAAFQHFMNKLFKDLLDVCVIIYLDDILIYSKDDALHTQHVHEVLRRLMENQLFCKASKCTFHVTSVEYLGIIVSDKGFSLDKLKIQAVQDWPVPTKVKEVNRSWDLPTSFVDTPWKWDTREQEAFQGLKDAITTPRSFVMPTLQTLFLGNRRLRCSLGIHTQPTPRRRPPAPIRFLIGVIQGGQANYDTHDKELLAIIRSLEYWRIFLEGTPQPITVFTDHCNLEYWKESRTFNQRHAQWHLLLAGYNFQIVYRPGKQSGKPDALSQLTPEKELQRQIKASLDQDESLEEILQFLQNESKAPPSIKRAFKDYEMEAGLLFYQGRIVVPDVGTLRTDLLRIFHNSPLAGHPGRQRTLELVSRTYYWPGIRADTYWHVDSCETCQQIRKPKYALIPPQPLELPSRPWQHVSYNMIVDLPKDGNCDSILVIVDSFTKYVILAECSKKLKAPELADLFLRHVWKRYGMPEKTISDRGRVFNNKFLKALYQRLGIDPHFSSAYHPQSDGQTERVNPTVKHFLQAYSGVNQKDWVKWLPMAEFAYNNAVHSSTGKTPFKALYGWEPSLTPSNVPTDVPEADNLATQMEEQWREIEAALRQSKTRMVAGETQKRKAEDLSPKLTKQRLGPFKVTKKISDRAYCLELPPTMRIHNVFYVGLLSKVKRDKKRNFENRPPPVTVDGEEEYKVEGITDMEERNGKWFFRVKWKGYGSEENTWEPRENLKNAEKILKKFEKEMKKKALGAAKALRGGQCRRHTRYQRIYSYFLGFKQRQTDNIFDHVDPPPPYAVSLSFIRPQAPAASTPLKDVLKLPKPTGQSKMHPLHCLALAVDKSISKLHAIGLLDDSSAQDEYKETEIKFKRAETQMKRLRLDFKRAPNFKVPLLNEDAEVKDNGANSNTENANNNCAGNKAGPNRDLSESWAGSDDKAAGEGAGSGAGEGPHNSKTPNAFIDRPGPFPMLKLWLNKAKASLPSKAASDVATNSRPSFKTPVKLEAGPSNKRKAPSSAQANRDDRSKKATLEPKPIGWRVEPKALSSNNIINLILDNNGEFISNYLKWQEEGNFKTIAYMQLGWKVQQLEKQLAKAHQRIRKLKLKLIEHKLDKRVQERVKEALAQRAQPPATPASSVPMQYFATSGCKDTHGTIDDLEGFDPLHPFNK</sequence>
<dbReference type="CDD" id="cd09274">
    <property type="entry name" value="RNase_HI_RT_Ty3"/>
    <property type="match status" value="1"/>
</dbReference>
<evidence type="ECO:0000256" key="3">
    <source>
        <dbReference type="ARBA" id="ARBA00022679"/>
    </source>
</evidence>
<dbReference type="InterPro" id="IPR001584">
    <property type="entry name" value="Integrase_cat-core"/>
</dbReference>
<reference evidence="22" key="1">
    <citation type="submission" date="2020-09" db="EMBL/GenBank/DDBJ databases">
        <title>Comparative genome analyses of four rice-infecting Rhizoctonia solani isolates reveal extensive enrichment of homogalacturonan modification genes.</title>
        <authorList>
            <person name="Lee D.-Y."/>
            <person name="Jeon J."/>
            <person name="Kim K.-T."/>
            <person name="Cheong K."/>
            <person name="Song H."/>
            <person name="Choi G."/>
            <person name="Ko J."/>
            <person name="Opiyo S.O."/>
            <person name="Zuo S."/>
            <person name="Madhav S."/>
            <person name="Lee Y.-H."/>
            <person name="Wang G.-L."/>
        </authorList>
    </citation>
    <scope>NUCLEOTIDE SEQUENCE</scope>
    <source>
        <strain evidence="22">AG1-IA B2</strain>
    </source>
</reference>
<dbReference type="Pfam" id="PF00385">
    <property type="entry name" value="Chromo"/>
    <property type="match status" value="1"/>
</dbReference>
<dbReference type="GO" id="GO:0005634">
    <property type="term" value="C:nucleus"/>
    <property type="evidence" value="ECO:0007669"/>
    <property type="project" value="UniProtKB-SubCell"/>
</dbReference>
<feature type="domain" description="Integrase catalytic" evidence="21">
    <location>
        <begin position="496"/>
        <end position="662"/>
    </location>
</feature>
<dbReference type="GO" id="GO:0003964">
    <property type="term" value="F:RNA-directed DNA polymerase activity"/>
    <property type="evidence" value="ECO:0007669"/>
    <property type="project" value="UniProtKB-KW"/>
</dbReference>
<evidence type="ECO:0000256" key="18">
    <source>
        <dbReference type="SAM" id="Coils"/>
    </source>
</evidence>
<evidence type="ECO:0000256" key="7">
    <source>
        <dbReference type="ARBA" id="ARBA00022750"/>
    </source>
</evidence>
<dbReference type="CDD" id="cd01647">
    <property type="entry name" value="RT_LTR"/>
    <property type="match status" value="1"/>
</dbReference>
<feature type="domain" description="Chromo" evidence="20">
    <location>
        <begin position="783"/>
        <end position="833"/>
    </location>
</feature>
<dbReference type="FunFam" id="3.30.420.10:FF:000032">
    <property type="entry name" value="Retrovirus-related Pol polyprotein from transposon 297-like Protein"/>
    <property type="match status" value="1"/>
</dbReference>
<dbReference type="PANTHER" id="PTHR37984">
    <property type="entry name" value="PROTEIN CBG26694"/>
    <property type="match status" value="1"/>
</dbReference>
<dbReference type="PROSITE" id="PS00598">
    <property type="entry name" value="CHROMO_1"/>
    <property type="match status" value="1"/>
</dbReference>
<dbReference type="PANTHER" id="PTHR37984:SF5">
    <property type="entry name" value="PROTEIN NYNRIN-LIKE"/>
    <property type="match status" value="1"/>
</dbReference>
<keyword evidence="18" id="KW-0175">Coiled coil</keyword>
<dbReference type="GO" id="GO:0003887">
    <property type="term" value="F:DNA-directed DNA polymerase activity"/>
    <property type="evidence" value="ECO:0007669"/>
    <property type="project" value="UniProtKB-KW"/>
</dbReference>
<evidence type="ECO:0000256" key="10">
    <source>
        <dbReference type="ARBA" id="ARBA00022842"/>
    </source>
</evidence>
<keyword evidence="8" id="KW-0255">Endonuclease</keyword>
<dbReference type="Gene3D" id="2.40.50.40">
    <property type="match status" value="1"/>
</dbReference>
<dbReference type="FunFam" id="3.30.70.270:FF:000003">
    <property type="entry name" value="Transposon Ty3-G Gag-Pol polyprotein"/>
    <property type="match status" value="1"/>
</dbReference>